<evidence type="ECO:0000256" key="1">
    <source>
        <dbReference type="ARBA" id="ARBA00022729"/>
    </source>
</evidence>
<dbReference type="Proteomes" id="UP001209318">
    <property type="component" value="Unassembled WGS sequence"/>
</dbReference>
<dbReference type="InterPro" id="IPR036907">
    <property type="entry name" value="5'-Nucleotdase_C_sf"/>
</dbReference>
<dbReference type="InterPro" id="IPR006179">
    <property type="entry name" value="5_nucleotidase/apyrase"/>
</dbReference>
<dbReference type="GO" id="GO:0009166">
    <property type="term" value="P:nucleotide catabolic process"/>
    <property type="evidence" value="ECO:0007669"/>
    <property type="project" value="InterPro"/>
</dbReference>
<dbReference type="PIRSF" id="PIRSF036361">
    <property type="entry name" value="YunD"/>
    <property type="match status" value="1"/>
</dbReference>
<comment type="similarity">
    <text evidence="2">Belongs to the 5'-nucleotidase family.</text>
</comment>
<keyword evidence="6" id="KW-1185">Reference proteome</keyword>
<dbReference type="GO" id="GO:0008768">
    <property type="term" value="F:UDP-sugar diphosphatase activity"/>
    <property type="evidence" value="ECO:0007669"/>
    <property type="project" value="TreeGrafter"/>
</dbReference>
<dbReference type="SUPFAM" id="SSF56300">
    <property type="entry name" value="Metallo-dependent phosphatases"/>
    <property type="match status" value="1"/>
</dbReference>
<organism evidence="5 6">
    <name type="scientific">Perspicuibacillus lycopersici</name>
    <dbReference type="NCBI Taxonomy" id="1325689"/>
    <lineage>
        <taxon>Bacteria</taxon>
        <taxon>Bacillati</taxon>
        <taxon>Bacillota</taxon>
        <taxon>Bacilli</taxon>
        <taxon>Bacillales</taxon>
        <taxon>Bacillaceae</taxon>
        <taxon>Perspicuibacillus</taxon>
    </lineage>
</organism>
<dbReference type="PANTHER" id="PTHR11575:SF23">
    <property type="entry name" value="5-NUCLEOTIDASE FAMILY PROTEIN"/>
    <property type="match status" value="1"/>
</dbReference>
<dbReference type="Pfam" id="PF00149">
    <property type="entry name" value="Metallophos"/>
    <property type="match status" value="1"/>
</dbReference>
<dbReference type="PANTHER" id="PTHR11575">
    <property type="entry name" value="5'-NUCLEOTIDASE-RELATED"/>
    <property type="match status" value="1"/>
</dbReference>
<accession>A0AAE3LLV4</accession>
<dbReference type="InterPro" id="IPR008334">
    <property type="entry name" value="5'-Nucleotdase_C"/>
</dbReference>
<dbReference type="RefSeq" id="WP_263072045.1">
    <property type="nucleotide sequence ID" value="NZ_JAOUSF010000002.1"/>
</dbReference>
<comment type="caution">
    <text evidence="5">The sequence shown here is derived from an EMBL/GenBank/DDBJ whole genome shotgun (WGS) entry which is preliminary data.</text>
</comment>
<dbReference type="Pfam" id="PF02872">
    <property type="entry name" value="5_nucleotid_C"/>
    <property type="match status" value="1"/>
</dbReference>
<dbReference type="SUPFAM" id="SSF55816">
    <property type="entry name" value="5'-nucleotidase (syn. UDP-sugar hydrolase), C-terminal domain"/>
    <property type="match status" value="1"/>
</dbReference>
<dbReference type="GO" id="GO:0008253">
    <property type="term" value="F:5'-nucleotidase activity"/>
    <property type="evidence" value="ECO:0007669"/>
    <property type="project" value="TreeGrafter"/>
</dbReference>
<evidence type="ECO:0000313" key="6">
    <source>
        <dbReference type="Proteomes" id="UP001209318"/>
    </source>
</evidence>
<evidence type="ECO:0000259" key="3">
    <source>
        <dbReference type="Pfam" id="PF00149"/>
    </source>
</evidence>
<feature type="domain" description="5'-Nucleotidase C-terminal" evidence="4">
    <location>
        <begin position="286"/>
        <end position="420"/>
    </location>
</feature>
<dbReference type="EMBL" id="JAOUSF010000002">
    <property type="protein sequence ID" value="MCU9612835.1"/>
    <property type="molecule type" value="Genomic_DNA"/>
</dbReference>
<keyword evidence="2" id="KW-0378">Hydrolase</keyword>
<dbReference type="CDD" id="cd00845">
    <property type="entry name" value="MPP_UshA_N_like"/>
    <property type="match status" value="1"/>
</dbReference>
<dbReference type="Gene3D" id="3.60.21.10">
    <property type="match status" value="1"/>
</dbReference>
<evidence type="ECO:0000259" key="4">
    <source>
        <dbReference type="Pfam" id="PF02872"/>
    </source>
</evidence>
<reference evidence="5" key="1">
    <citation type="submission" date="2022-10" db="EMBL/GenBank/DDBJ databases">
        <title>Description of Fervidibacillus gen. nov. in the family Fervidibacillaceae fam. nov. with two species, Fervidibacillus albus sp. nov., and Fervidibacillus halotolerans sp. nov., isolated from tidal flat sediments.</title>
        <authorList>
            <person name="Kwon K.K."/>
            <person name="Yang S.-H."/>
        </authorList>
    </citation>
    <scope>NUCLEOTIDE SEQUENCE</scope>
    <source>
        <strain evidence="5">JCM 19140</strain>
    </source>
</reference>
<evidence type="ECO:0000256" key="2">
    <source>
        <dbReference type="RuleBase" id="RU362119"/>
    </source>
</evidence>
<dbReference type="AlphaFoldDB" id="A0AAE3LLV4"/>
<dbReference type="InterPro" id="IPR004843">
    <property type="entry name" value="Calcineurin-like_PHP"/>
</dbReference>
<dbReference type="Gene3D" id="3.90.780.10">
    <property type="entry name" value="5'-Nucleotidase, C-terminal domain"/>
    <property type="match status" value="1"/>
</dbReference>
<keyword evidence="1" id="KW-0732">Signal</keyword>
<dbReference type="InterPro" id="IPR011240">
    <property type="entry name" value="Pesterase_YunD"/>
</dbReference>
<feature type="domain" description="Calcineurin-like phosphoesterase" evidence="3">
    <location>
        <begin position="7"/>
        <end position="205"/>
    </location>
</feature>
<sequence length="459" mass="52379">MIEKIYIYHTNDVHSHFQYWPRIHEEVTRQRKLHAARQESMFVFDIGDHIDRVHPYTEGTLGKGNIDLLNAAGYDAVTIGNNEGITLPHEALDKLYENAQFDCVVANLFAEDGTRPNWAKPYQVFETDNHTKIGLIGVTINFQYFYEPLHWKVTDPFEALQHWVPIVKEQTDIVIILSHLGLSDDQRIAKEFPGVHLVLGGHTHHVLMNGELVEDCLLACTGKYGNFLGKVELHYDVEKRKMVEKKAILMETMQLPNTIGENQQLKAIAESGKQLLNKPIADLPYTLETDWYQDTELNQLLCSALTEWCQADCSFINAGLLVAGLEKGIVTEYDIHQICPHPINPCIIRLPGAVLKEVLAQTFNDPYISLQLKGFGFRGKVFGKMIYDQITFNGKGAAMEIYINGEAIDSKQLYTVATIDIFAFARFYPELTRSEKQFVVPEFMRDLLKWKLSNMFPLT</sequence>
<protein>
    <submittedName>
        <fullName evidence="5">Bifunctional metallophosphatase/5'-nucleotidase</fullName>
    </submittedName>
</protein>
<dbReference type="GO" id="GO:0030288">
    <property type="term" value="C:outer membrane-bounded periplasmic space"/>
    <property type="evidence" value="ECO:0007669"/>
    <property type="project" value="TreeGrafter"/>
</dbReference>
<gene>
    <name evidence="5" type="ORF">OEV98_04640</name>
</gene>
<keyword evidence="2" id="KW-0547">Nucleotide-binding</keyword>
<dbReference type="PRINTS" id="PR01607">
    <property type="entry name" value="APYRASEFAMLY"/>
</dbReference>
<dbReference type="InterPro" id="IPR029052">
    <property type="entry name" value="Metallo-depent_PP-like"/>
</dbReference>
<name>A0AAE3LLV4_9BACI</name>
<proteinExistence type="inferred from homology"/>
<dbReference type="GO" id="GO:0000166">
    <property type="term" value="F:nucleotide binding"/>
    <property type="evidence" value="ECO:0007669"/>
    <property type="project" value="UniProtKB-KW"/>
</dbReference>
<evidence type="ECO:0000313" key="5">
    <source>
        <dbReference type="EMBL" id="MCU9612835.1"/>
    </source>
</evidence>